<proteinExistence type="predicted"/>
<name>A0A1X3RWL6_9GAMM</name>
<organism evidence="1 2">
    <name type="scientific">Lonsdalea iberica</name>
    <dbReference type="NCBI Taxonomy" id="1082703"/>
    <lineage>
        <taxon>Bacteria</taxon>
        <taxon>Pseudomonadati</taxon>
        <taxon>Pseudomonadota</taxon>
        <taxon>Gammaproteobacteria</taxon>
        <taxon>Enterobacterales</taxon>
        <taxon>Pectobacteriaceae</taxon>
        <taxon>Lonsdalea</taxon>
    </lineage>
</organism>
<dbReference type="EMBL" id="LUTP01000013">
    <property type="protein sequence ID" value="OSN06434.1"/>
    <property type="molecule type" value="Genomic_DNA"/>
</dbReference>
<evidence type="ECO:0000313" key="1">
    <source>
        <dbReference type="EMBL" id="OSN06434.1"/>
    </source>
</evidence>
<gene>
    <name evidence="1" type="ORF">AU511_06845</name>
</gene>
<dbReference type="AlphaFoldDB" id="A0A1X3RWL6"/>
<accession>A0A1X3RWL6</accession>
<reference evidence="1 2" key="1">
    <citation type="submission" date="2016-02" db="EMBL/GenBank/DDBJ databases">
        <title>Species-wide whole genome sequencing reveals diversity, host range in Lonsdalea quercina.</title>
        <authorList>
            <person name="Li Y."/>
        </authorList>
    </citation>
    <scope>NUCLEOTIDE SEQUENCE [LARGE SCALE GENOMIC DNA]</scope>
    <source>
        <strain evidence="1 2">LMG 26264</strain>
    </source>
</reference>
<sequence length="74" mass="8189">MVLFILSLNQEQGRHSSAIQHIAESSFGLLITSPLLAAITGPATAESSSKPQIEKVIFFTNNILIKIFRKWNGY</sequence>
<dbReference type="Proteomes" id="UP000194020">
    <property type="component" value="Unassembled WGS sequence"/>
</dbReference>
<protein>
    <submittedName>
        <fullName evidence="1">Uncharacterized protein</fullName>
    </submittedName>
</protein>
<comment type="caution">
    <text evidence="1">The sequence shown here is derived from an EMBL/GenBank/DDBJ whole genome shotgun (WGS) entry which is preliminary data.</text>
</comment>
<evidence type="ECO:0000313" key="2">
    <source>
        <dbReference type="Proteomes" id="UP000194020"/>
    </source>
</evidence>